<evidence type="ECO:0000256" key="1">
    <source>
        <dbReference type="ARBA" id="ARBA00001957"/>
    </source>
</evidence>
<feature type="domain" description="Carrier" evidence="3">
    <location>
        <begin position="1038"/>
        <end position="1112"/>
    </location>
</feature>
<dbReference type="InterPro" id="IPR010060">
    <property type="entry name" value="NRPS_synth"/>
</dbReference>
<dbReference type="Gene3D" id="1.10.1200.10">
    <property type="entry name" value="ACP-like"/>
    <property type="match status" value="1"/>
</dbReference>
<dbReference type="InterPro" id="IPR000873">
    <property type="entry name" value="AMP-dep_synth/lig_dom"/>
</dbReference>
<dbReference type="PANTHER" id="PTHR45398:SF1">
    <property type="entry name" value="ENZYME, PUTATIVE (JCVI)-RELATED"/>
    <property type="match status" value="1"/>
</dbReference>
<dbReference type="CDD" id="cd05930">
    <property type="entry name" value="A_NRPS"/>
    <property type="match status" value="1"/>
</dbReference>
<dbReference type="InterPro" id="IPR025110">
    <property type="entry name" value="AMP-bd_C"/>
</dbReference>
<dbReference type="NCBIfam" id="TIGR01733">
    <property type="entry name" value="AA-adenyl-dom"/>
    <property type="match status" value="1"/>
</dbReference>
<dbReference type="InterPro" id="IPR001242">
    <property type="entry name" value="Condensation_dom"/>
</dbReference>
<comment type="caution">
    <text evidence="4">The sequence shown here is derived from an EMBL/GenBank/DDBJ whole genome shotgun (WGS) entry which is preliminary data.</text>
</comment>
<reference evidence="4 5" key="1">
    <citation type="submission" date="2023-12" db="EMBL/GenBank/DDBJ databases">
        <title>Baltic Sea Cyanobacteria.</title>
        <authorList>
            <person name="Delbaje E."/>
            <person name="Fewer D.P."/>
            <person name="Shishido T.K."/>
        </authorList>
    </citation>
    <scope>NUCLEOTIDE SEQUENCE [LARGE SCALE GENOMIC DNA]</scope>
    <source>
        <strain evidence="4 5">CCNP 1315</strain>
    </source>
</reference>
<dbReference type="CDD" id="cd19534">
    <property type="entry name" value="E_NRPS"/>
    <property type="match status" value="1"/>
</dbReference>
<dbReference type="PROSITE" id="PS00455">
    <property type="entry name" value="AMP_BINDING"/>
    <property type="match status" value="1"/>
</dbReference>
<name>A0ABU5TVE0_9CYAN</name>
<dbReference type="NCBIfam" id="TIGR01720">
    <property type="entry name" value="NRPS-para261"/>
    <property type="match status" value="1"/>
</dbReference>
<dbReference type="PANTHER" id="PTHR45398">
    <property type="match status" value="1"/>
</dbReference>
<keyword evidence="5" id="KW-1185">Reference proteome</keyword>
<evidence type="ECO:0000313" key="4">
    <source>
        <dbReference type="EMBL" id="MEA5517933.1"/>
    </source>
</evidence>
<dbReference type="Proteomes" id="UP001301728">
    <property type="component" value="Unassembled WGS sequence"/>
</dbReference>
<dbReference type="Gene3D" id="3.30.559.30">
    <property type="entry name" value="Nonribosomal peptide synthetase, condensation domain"/>
    <property type="match status" value="2"/>
</dbReference>
<evidence type="ECO:0000259" key="3">
    <source>
        <dbReference type="PROSITE" id="PS50075"/>
    </source>
</evidence>
<dbReference type="Pfam" id="PF00668">
    <property type="entry name" value="Condensation"/>
    <property type="match status" value="2"/>
</dbReference>
<dbReference type="Pfam" id="PF13193">
    <property type="entry name" value="AMP-binding_C"/>
    <property type="match status" value="1"/>
</dbReference>
<dbReference type="RefSeq" id="WP_323272173.1">
    <property type="nucleotide sequence ID" value="NZ_JAYGHT010000005.1"/>
</dbReference>
<dbReference type="InterPro" id="IPR045851">
    <property type="entry name" value="AMP-bd_C_sf"/>
</dbReference>
<dbReference type="Gene3D" id="3.30.300.30">
    <property type="match status" value="1"/>
</dbReference>
<organism evidence="4 5">
    <name type="scientific">Limnoraphis robusta CCNP1315</name>
    <dbReference type="NCBI Taxonomy" id="3110306"/>
    <lineage>
        <taxon>Bacteria</taxon>
        <taxon>Bacillati</taxon>
        <taxon>Cyanobacteriota</taxon>
        <taxon>Cyanophyceae</taxon>
        <taxon>Oscillatoriophycideae</taxon>
        <taxon>Oscillatoriales</taxon>
        <taxon>Sirenicapillariaceae</taxon>
        <taxon>Limnoraphis</taxon>
    </lineage>
</organism>
<dbReference type="Gene3D" id="2.30.38.10">
    <property type="entry name" value="Luciferase, Domain 3"/>
    <property type="match status" value="1"/>
</dbReference>
<dbReference type="InterPro" id="IPR020845">
    <property type="entry name" value="AMP-binding_CS"/>
</dbReference>
<proteinExistence type="predicted"/>
<accession>A0ABU5TVE0</accession>
<dbReference type="SUPFAM" id="SSF52777">
    <property type="entry name" value="CoA-dependent acyltransferases"/>
    <property type="match status" value="4"/>
</dbReference>
<dbReference type="PROSITE" id="PS50075">
    <property type="entry name" value="CARRIER"/>
    <property type="match status" value="1"/>
</dbReference>
<evidence type="ECO:0000256" key="2">
    <source>
        <dbReference type="ARBA" id="ARBA00023194"/>
    </source>
</evidence>
<comment type="cofactor">
    <cofactor evidence="1">
        <name>pantetheine 4'-phosphate</name>
        <dbReference type="ChEBI" id="CHEBI:47942"/>
    </cofactor>
</comment>
<dbReference type="Gene3D" id="3.40.50.980">
    <property type="match status" value="2"/>
</dbReference>
<dbReference type="EMBL" id="JAYGHT010000005">
    <property type="protein sequence ID" value="MEA5517933.1"/>
    <property type="molecule type" value="Genomic_DNA"/>
</dbReference>
<dbReference type="InterPro" id="IPR010071">
    <property type="entry name" value="AA_adenyl_dom"/>
</dbReference>
<gene>
    <name evidence="4" type="ORF">VB854_03105</name>
</gene>
<dbReference type="Pfam" id="PF00501">
    <property type="entry name" value="AMP-binding"/>
    <property type="match status" value="1"/>
</dbReference>
<dbReference type="SUPFAM" id="SSF47336">
    <property type="entry name" value="ACP-like"/>
    <property type="match status" value="1"/>
</dbReference>
<dbReference type="Pfam" id="PF00550">
    <property type="entry name" value="PP-binding"/>
    <property type="match status" value="1"/>
</dbReference>
<protein>
    <submittedName>
        <fullName evidence="4">Amino acid adenylation domain-containing protein</fullName>
    </submittedName>
</protein>
<dbReference type="InterPro" id="IPR023213">
    <property type="entry name" value="CAT-like_dom_sf"/>
</dbReference>
<dbReference type="CDD" id="cd19531">
    <property type="entry name" value="LCL_NRPS-like"/>
    <property type="match status" value="1"/>
</dbReference>
<dbReference type="InterPro" id="IPR036736">
    <property type="entry name" value="ACP-like_sf"/>
</dbReference>
<dbReference type="InterPro" id="IPR009081">
    <property type="entry name" value="PP-bd_ACP"/>
</dbReference>
<dbReference type="SUPFAM" id="SSF56801">
    <property type="entry name" value="Acetyl-CoA synthetase-like"/>
    <property type="match status" value="1"/>
</dbReference>
<keyword evidence="2" id="KW-0045">Antibiotic biosynthesis</keyword>
<sequence>MTNTDQKLDELKRRIAALSPEKRQLLEQQLKNKKQQLSSLTIPKRKIYDNLPLSFSQQRLWFIHQLESETSAYNIPIAWHLNGHINIAILVQTLNEIVRRHESLRTTFNSIQNNQPQQSISSHFTLNIPIIDLQILSKNHSDSEAKRLAKQEAKNYFNLNKDQLIRVTLLKLSETQFILLLTLHHIIADGWSRGVLLKEFSAIYKAFSEQKTSPLPELKIQYVDFAIWQQQWLTGEELKTQLSYWKQKLKNLTTLNLPTDYPRPVTQSFRGKTQSLTLSKELTTALQTLSRQQGVTLFMTLLAAFKILLHRYSNQDDIVIGSPIANRNCQETESLIGFFVNTLVLRTDLSGNPSFEDVLKRVRQVTSGAYKHQDLPFSKLVEELQPERHLSHNPLFQVMFQFQNEAYQFQNSSSPELQLPNLQISQFWIDPESTKFDLTWHLIERESEILVVIEYSTDLFKQDTIARMLGHFQMILSEIIANPQVKLSNLSILTVTEQHQLLTEWNKTKANYINNCVHHLFENKVQQQPDAVAIRFYFDKNFKTETTLTYKEVNIKVNKLAHYLQKKGVKPEVLVGICIPRSPELVVAILAVLKAGGAYVPLDLNYPSERLGFMLSDAQVAMVLTTESFNSQIAQHIPSTPILNLKKNWDMIAGEVDDNPKKSATLENLAYVIYTSGSTGKPKGTMLTHQGLINYLNWAIQEYDLEKGEGSPLHSSIGFDATITSLFCPLLVGKTVFLLPENQEIEGLSEALSSETKFSLVKITPAHLGILSKLLSKQSKVSPINSLIIGGDALIAESLSFWREYSPKTRLINEYGPTETVVGCCVYQVQTQASLSGSVSIGRPIANTQIYILDRYLQPVPIGVPGELYIGGLGVARGYLNRPHLTAEKFIPNPFNTNKTQDRLYKTGDLARYLTDGNIEYLGRLDHQVKIRGFRIELGEIEAVLTQHPEVQEARVTVQENSNHQRLVAHIILHSEIQDSGLEIQNKLHHFLKTKLPHYMIPNAFIVLSAFPLTPNGKVDLKALPKVEEVIKTSSSVAPSTSNEKILTEIWREVLGKENIGIYDNFFELGGDSIQSISIISKATQVGLKLTPRQIFQYQTIAELAAIATSNQPLKTEQGLAAGFVPLTPIQHWFFEQKLLHPHHYNQSVVLEVSPDINFQYIEESIQQLLRQHDSLRLRFKQENTGYKQFYSYPEETIPASYIDLSGLTENQKIEAYETALKCLQKSLNISSKLVKAALFKLGNNQLDRLIFIIHHLAVDGVSWRIILEDFALAYKQLTHQEKIKLPAKTSSYQDWSTGLISYSESEKVTSELNYWLAQSQKSINSIPVDFPVENSANTVGSTAKICLSLDINETQLVLEEIPKRFKTKINDILLTAIVQSFAQWTGLRSLLIDLEGHGREEQLFENINISRTVGWFSAIFPVVLELGTIHNTGEALKCIKEQLNRIPNHGMNYGILRYLSQNKSVRSQLKAAPQASVIFNYLGQINPVQSEFFTLNISESSQFNRSPDQIRRYLLEINGFVSQNKLQLNWIYSQNIHKRETIEYWANHFITAIKALITYASTPEAEAYTPSDFSSARINQKQLDKLLTKLKKTN</sequence>
<dbReference type="Gene3D" id="3.30.559.10">
    <property type="entry name" value="Chloramphenicol acetyltransferase-like domain"/>
    <property type="match status" value="2"/>
</dbReference>
<evidence type="ECO:0000313" key="5">
    <source>
        <dbReference type="Proteomes" id="UP001301728"/>
    </source>
</evidence>